<sequence length="825" mass="94507">MAKTRAPYQEEWSCDLDSPTLSASSELINVSPPQVMPKLSPKVFNKDDSSPVNLSHSGSSCSSLLVETGGFEESFSSFLKKTMAPSEYRDSENANFTKCRRTEAKFLENNNIKFCKENIPFQDIIRDSPHRRNKYLGMSHSKPSVIAWKEEAASLKRSRKAHYGKDTETEIPHEANPVAKLNSCTTDSISDKVPSSVTLEQEDNEHANCTKEQYVAPKRRKLGRPFGSKTVPKKLKKTKHSKRIQAENQCVKKEEIEDSRYSFAVGQDVLARWNDGLFYLGSVQKIEKNKSRCFVRFEDQSEYWILFKDLQKEYVCDAGAKDDEISCCVCQTDQSEKPNEIVLCDNCGLGYHQACHNPNIGDEVLAPDVEWCCRLCIFATAVKEGGALKSGPDATALQKMKQTFPYKLETLTWDVQHKVNVEQYYCYCGGPGDWHKKMLQCCRCRQWFHEACIQCLEYPLVFGDRFYLFVCSHCNNGPEYIKRLEMTWADLTHLALFNLTIQLKTKKKYYSSEDIIDFINSNWEKLQLSQFENVPDHERTEHINKSLREEHKRFGCGESRKSSMFTLKLRAPPSVPTLILPLEGQVTDEVMQNLQLTGNKKVKKFIPIICKSPVPLNYRGGMLEIHDSIALKSRKNLSLAVTKNVEPNPHSANQDYKGYTGKNYSVKRGRKGVSLSSLVPVPDDFEGYNHPFLTECEQNHQKALARRKHDLQKYLFYTTELNIPSDSDPPVPSPEVPREKFRKRKHLDESAVLTCKRRRVTVSQEAEKNYVEELLEQSDSIKTDMNLCFDTVEKMKKGEKYYVGGKREVEGGIQYLVSWEGLHTK</sequence>
<proteinExistence type="predicted"/>
<dbReference type="CDD" id="cd15503">
    <property type="entry name" value="PHD2_MTF2_PHF19_like"/>
    <property type="match status" value="1"/>
</dbReference>
<dbReference type="PROSITE" id="PS50016">
    <property type="entry name" value="ZF_PHD_2"/>
    <property type="match status" value="1"/>
</dbReference>
<evidence type="ECO:0000256" key="1">
    <source>
        <dbReference type="ARBA" id="ARBA00004123"/>
    </source>
</evidence>
<keyword evidence="6" id="KW-0539">Nucleus</keyword>
<evidence type="ECO:0000256" key="6">
    <source>
        <dbReference type="ARBA" id="ARBA00023242"/>
    </source>
</evidence>
<dbReference type="KEGG" id="cvn:111123344"/>
<dbReference type="SMART" id="SM00333">
    <property type="entry name" value="TUDOR"/>
    <property type="match status" value="1"/>
</dbReference>
<dbReference type="Proteomes" id="UP000694844">
    <property type="component" value="Chromosome 3"/>
</dbReference>
<name>A0A8B8CZT8_CRAVI</name>
<dbReference type="SMART" id="SM00249">
    <property type="entry name" value="PHD"/>
    <property type="match status" value="2"/>
</dbReference>
<dbReference type="InterPro" id="IPR002999">
    <property type="entry name" value="Tudor"/>
</dbReference>
<dbReference type="InterPro" id="IPR013083">
    <property type="entry name" value="Znf_RING/FYVE/PHD"/>
</dbReference>
<evidence type="ECO:0000256" key="5">
    <source>
        <dbReference type="ARBA" id="ARBA00022833"/>
    </source>
</evidence>
<dbReference type="GO" id="GO:0008270">
    <property type="term" value="F:zinc ion binding"/>
    <property type="evidence" value="ECO:0007669"/>
    <property type="project" value="UniProtKB-KW"/>
</dbReference>
<dbReference type="Pfam" id="PF00628">
    <property type="entry name" value="PHD"/>
    <property type="match status" value="1"/>
</dbReference>
<dbReference type="GO" id="GO:0003677">
    <property type="term" value="F:DNA binding"/>
    <property type="evidence" value="ECO:0007669"/>
    <property type="project" value="TreeGrafter"/>
</dbReference>
<dbReference type="PANTHER" id="PTHR12628:SF21">
    <property type="entry name" value="PHD-TYPE DOMAIN-CONTAINING PROTEIN"/>
    <property type="match status" value="1"/>
</dbReference>
<dbReference type="InterPro" id="IPR011011">
    <property type="entry name" value="Znf_FYVE_PHD"/>
</dbReference>
<evidence type="ECO:0000313" key="10">
    <source>
        <dbReference type="RefSeq" id="XP_022321333.1"/>
    </source>
</evidence>
<dbReference type="Gene3D" id="2.30.30.140">
    <property type="match status" value="1"/>
</dbReference>
<dbReference type="Pfam" id="PF18104">
    <property type="entry name" value="Tudor_2"/>
    <property type="match status" value="1"/>
</dbReference>
<organism evidence="9 10">
    <name type="scientific">Crassostrea virginica</name>
    <name type="common">Eastern oyster</name>
    <dbReference type="NCBI Taxonomy" id="6565"/>
    <lineage>
        <taxon>Eukaryota</taxon>
        <taxon>Metazoa</taxon>
        <taxon>Spiralia</taxon>
        <taxon>Lophotrochozoa</taxon>
        <taxon>Mollusca</taxon>
        <taxon>Bivalvia</taxon>
        <taxon>Autobranchia</taxon>
        <taxon>Pteriomorphia</taxon>
        <taxon>Ostreida</taxon>
        <taxon>Ostreoidea</taxon>
        <taxon>Ostreidae</taxon>
        <taxon>Crassostrea</taxon>
    </lineage>
</organism>
<dbReference type="GO" id="GO:0003682">
    <property type="term" value="F:chromatin binding"/>
    <property type="evidence" value="ECO:0007669"/>
    <property type="project" value="TreeGrafter"/>
</dbReference>
<dbReference type="CDD" id="cd15578">
    <property type="entry name" value="PHD1_MTF2"/>
    <property type="match status" value="1"/>
</dbReference>
<reference evidence="10" key="1">
    <citation type="submission" date="2025-08" db="UniProtKB">
        <authorList>
            <consortium name="RefSeq"/>
        </authorList>
    </citation>
    <scope>IDENTIFICATION</scope>
    <source>
        <tissue evidence="10">Whole sample</tissue>
    </source>
</reference>
<keyword evidence="5" id="KW-0862">Zinc</keyword>
<comment type="subcellular location">
    <subcellularLocation>
        <location evidence="1">Nucleus</location>
    </subcellularLocation>
</comment>
<dbReference type="GeneID" id="111123344"/>
<dbReference type="InterPro" id="IPR019787">
    <property type="entry name" value="Znf_PHD-finger"/>
</dbReference>
<evidence type="ECO:0000313" key="9">
    <source>
        <dbReference type="Proteomes" id="UP000694844"/>
    </source>
</evidence>
<dbReference type="Gene3D" id="3.90.980.20">
    <property type="match status" value="1"/>
</dbReference>
<dbReference type="InterPro" id="IPR042014">
    <property type="entry name" value="MTF2_PHD1"/>
</dbReference>
<accession>A0A8B8CZT8</accession>
<evidence type="ECO:0000256" key="3">
    <source>
        <dbReference type="ARBA" id="ARBA00022737"/>
    </source>
</evidence>
<feature type="domain" description="PHD-type" evidence="8">
    <location>
        <begin position="324"/>
        <end position="379"/>
    </location>
</feature>
<dbReference type="SUPFAM" id="SSF57903">
    <property type="entry name" value="FYVE/PHD zinc finger"/>
    <property type="match status" value="2"/>
</dbReference>
<keyword evidence="3" id="KW-0677">Repeat</keyword>
<evidence type="ECO:0000256" key="4">
    <source>
        <dbReference type="ARBA" id="ARBA00022771"/>
    </source>
</evidence>
<gene>
    <name evidence="10" type="primary">LOC111123344</name>
</gene>
<evidence type="ECO:0000259" key="8">
    <source>
        <dbReference type="PROSITE" id="PS50016"/>
    </source>
</evidence>
<keyword evidence="2" id="KW-0479">Metal-binding</keyword>
<evidence type="ECO:0000256" key="2">
    <source>
        <dbReference type="ARBA" id="ARBA00022723"/>
    </source>
</evidence>
<dbReference type="GO" id="GO:0045814">
    <property type="term" value="P:negative regulation of gene expression, epigenetic"/>
    <property type="evidence" value="ECO:0007669"/>
    <property type="project" value="TreeGrafter"/>
</dbReference>
<dbReference type="AlphaFoldDB" id="A0A8B8CZT8"/>
<dbReference type="InterPro" id="IPR001965">
    <property type="entry name" value="Znf_PHD"/>
</dbReference>
<dbReference type="PROSITE" id="PS01359">
    <property type="entry name" value="ZF_PHD_1"/>
    <property type="match status" value="2"/>
</dbReference>
<keyword evidence="9" id="KW-1185">Reference proteome</keyword>
<evidence type="ECO:0000256" key="7">
    <source>
        <dbReference type="PROSITE-ProRule" id="PRU00146"/>
    </source>
</evidence>
<dbReference type="GO" id="GO:0005634">
    <property type="term" value="C:nucleus"/>
    <property type="evidence" value="ECO:0007669"/>
    <property type="project" value="UniProtKB-SubCell"/>
</dbReference>
<dbReference type="RefSeq" id="XP_022321333.1">
    <property type="nucleotide sequence ID" value="XM_022465625.1"/>
</dbReference>
<dbReference type="Gene3D" id="3.30.40.10">
    <property type="entry name" value="Zinc/RING finger domain, C3HC4 (zinc finger)"/>
    <property type="match status" value="1"/>
</dbReference>
<dbReference type="InterPro" id="IPR040477">
    <property type="entry name" value="KDM4-like_Tudor"/>
</dbReference>
<protein>
    <submittedName>
        <fullName evidence="10">Metal-response element-binding transcription factor 2-like isoform X1</fullName>
    </submittedName>
</protein>
<dbReference type="PANTHER" id="PTHR12628">
    <property type="entry name" value="POLYCOMB-LIKE TRANSCRIPTION FACTOR"/>
    <property type="match status" value="1"/>
</dbReference>
<keyword evidence="4 7" id="KW-0863">Zinc-finger</keyword>
<dbReference type="OrthoDB" id="10033786at2759"/>
<dbReference type="CDD" id="cd20385">
    <property type="entry name" value="Tudor_PCL"/>
    <property type="match status" value="1"/>
</dbReference>
<dbReference type="SUPFAM" id="SSF63748">
    <property type="entry name" value="Tudor/PWWP/MBT"/>
    <property type="match status" value="1"/>
</dbReference>
<dbReference type="InterPro" id="IPR019786">
    <property type="entry name" value="Zinc_finger_PHD-type_CS"/>
</dbReference>